<evidence type="ECO:0000313" key="1">
    <source>
        <dbReference type="EMBL" id="KAI5653908.1"/>
    </source>
</evidence>
<keyword evidence="2" id="KW-1185">Reference proteome</keyword>
<dbReference type="Proteomes" id="UP001060085">
    <property type="component" value="Linkage Group LG07"/>
</dbReference>
<protein>
    <submittedName>
        <fullName evidence="1">Uncharacterized protein</fullName>
    </submittedName>
</protein>
<sequence>MVTRKVAPSLVRLYERIPEPKYVIAMEHVQLQEGCLVPYSYNTGGLISYPSKLEAVIDIITKLRKKYLEKSMKIELDLNGQIGVLLQIQTFHSSYSIHTRNYEQGFFYQSKSTFTLEIPTETFFKYKSSVSSYELVN</sequence>
<accession>A0ACB9ZZ23</accession>
<organism evidence="1 2">
    <name type="scientific">Catharanthus roseus</name>
    <name type="common">Madagascar periwinkle</name>
    <name type="synonym">Vinca rosea</name>
    <dbReference type="NCBI Taxonomy" id="4058"/>
    <lineage>
        <taxon>Eukaryota</taxon>
        <taxon>Viridiplantae</taxon>
        <taxon>Streptophyta</taxon>
        <taxon>Embryophyta</taxon>
        <taxon>Tracheophyta</taxon>
        <taxon>Spermatophyta</taxon>
        <taxon>Magnoliopsida</taxon>
        <taxon>eudicotyledons</taxon>
        <taxon>Gunneridae</taxon>
        <taxon>Pentapetalae</taxon>
        <taxon>asterids</taxon>
        <taxon>lamiids</taxon>
        <taxon>Gentianales</taxon>
        <taxon>Apocynaceae</taxon>
        <taxon>Rauvolfioideae</taxon>
        <taxon>Vinceae</taxon>
        <taxon>Catharanthinae</taxon>
        <taxon>Catharanthus</taxon>
    </lineage>
</organism>
<comment type="caution">
    <text evidence="1">The sequence shown here is derived from an EMBL/GenBank/DDBJ whole genome shotgun (WGS) entry which is preliminary data.</text>
</comment>
<evidence type="ECO:0000313" key="2">
    <source>
        <dbReference type="Proteomes" id="UP001060085"/>
    </source>
</evidence>
<gene>
    <name evidence="1" type="ORF">M9H77_31095</name>
</gene>
<reference evidence="2" key="1">
    <citation type="journal article" date="2023" name="Nat. Plants">
        <title>Single-cell RNA sequencing provides a high-resolution roadmap for understanding the multicellular compartmentation of specialized metabolism.</title>
        <authorList>
            <person name="Sun S."/>
            <person name="Shen X."/>
            <person name="Li Y."/>
            <person name="Li Y."/>
            <person name="Wang S."/>
            <person name="Li R."/>
            <person name="Zhang H."/>
            <person name="Shen G."/>
            <person name="Guo B."/>
            <person name="Wei J."/>
            <person name="Xu J."/>
            <person name="St-Pierre B."/>
            <person name="Chen S."/>
            <person name="Sun C."/>
        </authorList>
    </citation>
    <scope>NUCLEOTIDE SEQUENCE [LARGE SCALE GENOMIC DNA]</scope>
</reference>
<dbReference type="EMBL" id="CM044707">
    <property type="protein sequence ID" value="KAI5653908.1"/>
    <property type="molecule type" value="Genomic_DNA"/>
</dbReference>
<name>A0ACB9ZZ23_CATRO</name>
<proteinExistence type="predicted"/>